<dbReference type="EMBL" id="CP030054">
    <property type="protein sequence ID" value="QAU50619.1"/>
    <property type="molecule type" value="Genomic_DNA"/>
</dbReference>
<feature type="transmembrane region" description="Helical" evidence="8">
    <location>
        <begin position="385"/>
        <end position="409"/>
    </location>
</feature>
<evidence type="ECO:0000313" key="13">
    <source>
        <dbReference type="Proteomes" id="UP000290401"/>
    </source>
</evidence>
<dbReference type="AlphaFoldDB" id="A0AAE6CCD5"/>
<evidence type="ECO:0000256" key="8">
    <source>
        <dbReference type="SAM" id="Phobius"/>
    </source>
</evidence>
<keyword evidence="4 8" id="KW-0812">Transmembrane</keyword>
<dbReference type="KEGG" id="bgz:XH91_34900"/>
<evidence type="ECO:0000313" key="11">
    <source>
        <dbReference type="EMBL" id="RXH08518.1"/>
    </source>
</evidence>
<dbReference type="InterPro" id="IPR020846">
    <property type="entry name" value="MFS_dom"/>
</dbReference>
<evidence type="ECO:0000256" key="3">
    <source>
        <dbReference type="ARBA" id="ARBA00022475"/>
    </source>
</evidence>
<dbReference type="EMBL" id="RDQZ01000031">
    <property type="protein sequence ID" value="RXH08518.1"/>
    <property type="molecule type" value="Genomic_DNA"/>
</dbReference>
<keyword evidence="7 8" id="KW-0472">Membrane</keyword>
<dbReference type="PANTHER" id="PTHR43528:SF1">
    <property type="entry name" value="ALPHA-KETOGLUTARATE PERMEASE"/>
    <property type="match status" value="1"/>
</dbReference>
<feature type="transmembrane region" description="Helical" evidence="8">
    <location>
        <begin position="415"/>
        <end position="436"/>
    </location>
</feature>
<evidence type="ECO:0000256" key="7">
    <source>
        <dbReference type="ARBA" id="ARBA00023136"/>
    </source>
</evidence>
<keyword evidence="5" id="KW-0769">Symport</keyword>
<feature type="transmembrane region" description="Helical" evidence="8">
    <location>
        <begin position="167"/>
        <end position="190"/>
    </location>
</feature>
<feature type="transmembrane region" description="Helical" evidence="8">
    <location>
        <begin position="350"/>
        <end position="373"/>
    </location>
</feature>
<keyword evidence="2" id="KW-0813">Transport</keyword>
<gene>
    <name evidence="11" type="ORF">EAS56_29125</name>
    <name evidence="10" type="ORF">XH91_34900</name>
</gene>
<evidence type="ECO:0000313" key="10">
    <source>
        <dbReference type="EMBL" id="QAU50619.1"/>
    </source>
</evidence>
<name>A0AAE6CCD5_9BRAD</name>
<dbReference type="Pfam" id="PF07690">
    <property type="entry name" value="MFS_1"/>
    <property type="match status" value="1"/>
</dbReference>
<geneLocation type="plasmid" evidence="10 12">
    <name>unnamed1</name>
</geneLocation>
<dbReference type="InterPro" id="IPR036259">
    <property type="entry name" value="MFS_trans_sf"/>
</dbReference>
<reference evidence="10 12" key="1">
    <citation type="submission" date="2018-06" db="EMBL/GenBank/DDBJ databases">
        <title>Comparative genomics of rhizobia nodulating Arachis hypogaea in China.</title>
        <authorList>
            <person name="Li Y."/>
        </authorList>
    </citation>
    <scope>NUCLEOTIDE SEQUENCE [LARGE SCALE GENOMIC DNA]</scope>
    <source>
        <strain evidence="10 12">CCBAU 51670</strain>
        <plasmid evidence="10 12">unnamed1</plasmid>
    </source>
</reference>
<comment type="subcellular location">
    <subcellularLocation>
        <location evidence="1">Cell membrane</location>
        <topology evidence="1">Multi-pass membrane protein</topology>
    </subcellularLocation>
</comment>
<evidence type="ECO:0000256" key="6">
    <source>
        <dbReference type="ARBA" id="ARBA00022989"/>
    </source>
</evidence>
<dbReference type="SUPFAM" id="SSF103473">
    <property type="entry name" value="MFS general substrate transporter"/>
    <property type="match status" value="1"/>
</dbReference>
<dbReference type="GO" id="GO:0005886">
    <property type="term" value="C:plasma membrane"/>
    <property type="evidence" value="ECO:0007669"/>
    <property type="project" value="UniProtKB-SubCell"/>
</dbReference>
<sequence length="446" mass="48171">MSGSRPMQTMAQPSIDFIQPEKQVATRSMTIGLGGGVALEWYDWQVYGFMAAFLSPHFFPSNDPVVSLLGAFAVFGAGFIARPLGAALLGPIADRISHKRVMMIAVTVMALSSFLIAILPAHKDIGTLATAALVILRLMQGLATGAEAGVANAIAIELAPPGEEGRYLGLINGTFIMLGSIGASLVAFLVSAAVAPEVMREWAWRVPFAVGGLLGVLIFFLRQAIPETLIARAMHHDEMSRVQKTTGGVWKALWNVRLSLLAVILVIGSVQLANYTYNVGLPNIANGVFKENSTWVYGILTLMGFCWMVFSPAIGAFADKIKPSRAFILMRLLLIPAFFLTLLYSHQSLLTYAMVMLVGGAMVGCNMALYNFIATTLMPRTVRTTGVALGYAIGVTIFGGTTPYLLVWLQREDMAWMFPIYGSLVALLSVVVYQIAKKRGCIYVGE</sequence>
<dbReference type="PANTHER" id="PTHR43528">
    <property type="entry name" value="ALPHA-KETOGLUTARATE PERMEASE"/>
    <property type="match status" value="1"/>
</dbReference>
<feature type="transmembrane region" description="Helical" evidence="8">
    <location>
        <begin position="295"/>
        <end position="314"/>
    </location>
</feature>
<evidence type="ECO:0000256" key="5">
    <source>
        <dbReference type="ARBA" id="ARBA00022847"/>
    </source>
</evidence>
<feature type="transmembrane region" description="Helical" evidence="8">
    <location>
        <begin position="202"/>
        <end position="221"/>
    </location>
</feature>
<dbReference type="InterPro" id="IPR051084">
    <property type="entry name" value="H+-coupled_symporters"/>
</dbReference>
<dbReference type="InterPro" id="IPR011701">
    <property type="entry name" value="MFS"/>
</dbReference>
<dbReference type="Proteomes" id="UP000290401">
    <property type="component" value="Unassembled WGS sequence"/>
</dbReference>
<organism evidence="10 12">
    <name type="scientific">Bradyrhizobium guangzhouense</name>
    <dbReference type="NCBI Taxonomy" id="1325095"/>
    <lineage>
        <taxon>Bacteria</taxon>
        <taxon>Pseudomonadati</taxon>
        <taxon>Pseudomonadota</taxon>
        <taxon>Alphaproteobacteria</taxon>
        <taxon>Hyphomicrobiales</taxon>
        <taxon>Nitrobacteraceae</taxon>
        <taxon>Bradyrhizobium</taxon>
    </lineage>
</organism>
<keyword evidence="3" id="KW-1003">Cell membrane</keyword>
<proteinExistence type="predicted"/>
<evidence type="ECO:0000259" key="9">
    <source>
        <dbReference type="PROSITE" id="PS50850"/>
    </source>
</evidence>
<reference evidence="11 13" key="2">
    <citation type="submission" date="2018-10" db="EMBL/GenBank/DDBJ databases">
        <title>Bradyrhizobium sp. nov., effective nodules isolated from peanut in China.</title>
        <authorList>
            <person name="Li Y."/>
        </authorList>
    </citation>
    <scope>NUCLEOTIDE SEQUENCE [LARGE SCALE GENOMIC DNA]</scope>
    <source>
        <strain evidence="11 13">CCBAU 53426</strain>
    </source>
</reference>
<dbReference type="PROSITE" id="PS50850">
    <property type="entry name" value="MFS"/>
    <property type="match status" value="1"/>
</dbReference>
<evidence type="ECO:0000256" key="1">
    <source>
        <dbReference type="ARBA" id="ARBA00004651"/>
    </source>
</evidence>
<dbReference type="GO" id="GO:0015293">
    <property type="term" value="F:symporter activity"/>
    <property type="evidence" value="ECO:0007669"/>
    <property type="project" value="UniProtKB-KW"/>
</dbReference>
<feature type="transmembrane region" description="Helical" evidence="8">
    <location>
        <begin position="128"/>
        <end position="155"/>
    </location>
</feature>
<keyword evidence="13" id="KW-1185">Reference proteome</keyword>
<feature type="transmembrane region" description="Helical" evidence="8">
    <location>
        <begin position="65"/>
        <end position="89"/>
    </location>
</feature>
<keyword evidence="6 8" id="KW-1133">Transmembrane helix</keyword>
<feature type="transmembrane region" description="Helical" evidence="8">
    <location>
        <begin position="254"/>
        <end position="275"/>
    </location>
</feature>
<feature type="domain" description="Major facilitator superfamily (MFS) profile" evidence="9">
    <location>
        <begin position="29"/>
        <end position="440"/>
    </location>
</feature>
<dbReference type="Gene3D" id="1.20.1250.20">
    <property type="entry name" value="MFS general substrate transporter like domains"/>
    <property type="match status" value="2"/>
</dbReference>
<feature type="transmembrane region" description="Helical" evidence="8">
    <location>
        <begin position="326"/>
        <end position="344"/>
    </location>
</feature>
<evidence type="ECO:0000256" key="4">
    <source>
        <dbReference type="ARBA" id="ARBA00022692"/>
    </source>
</evidence>
<keyword evidence="10" id="KW-0614">Plasmid</keyword>
<accession>A0AAE6CCD5</accession>
<protein>
    <submittedName>
        <fullName evidence="10">MFS transporter</fullName>
    </submittedName>
</protein>
<evidence type="ECO:0000313" key="12">
    <source>
        <dbReference type="Proteomes" id="UP000288972"/>
    </source>
</evidence>
<feature type="transmembrane region" description="Helical" evidence="8">
    <location>
        <begin position="101"/>
        <end position="122"/>
    </location>
</feature>
<evidence type="ECO:0000256" key="2">
    <source>
        <dbReference type="ARBA" id="ARBA00022448"/>
    </source>
</evidence>
<dbReference type="Proteomes" id="UP000288972">
    <property type="component" value="Plasmid unnamed1"/>
</dbReference>